<evidence type="ECO:0000313" key="2">
    <source>
        <dbReference type="EMBL" id="GAA4444816.1"/>
    </source>
</evidence>
<feature type="region of interest" description="Disordered" evidence="1">
    <location>
        <begin position="61"/>
        <end position="83"/>
    </location>
</feature>
<protein>
    <submittedName>
        <fullName evidence="2">Uncharacterized protein</fullName>
    </submittedName>
</protein>
<comment type="caution">
    <text evidence="2">The sequence shown here is derived from an EMBL/GenBank/DDBJ whole genome shotgun (WGS) entry which is preliminary data.</text>
</comment>
<reference evidence="3" key="1">
    <citation type="journal article" date="2019" name="Int. J. Syst. Evol. Microbiol.">
        <title>The Global Catalogue of Microorganisms (GCM) 10K type strain sequencing project: providing services to taxonomists for standard genome sequencing and annotation.</title>
        <authorList>
            <consortium name="The Broad Institute Genomics Platform"/>
            <consortium name="The Broad Institute Genome Sequencing Center for Infectious Disease"/>
            <person name="Wu L."/>
            <person name="Ma J."/>
        </authorList>
    </citation>
    <scope>NUCLEOTIDE SEQUENCE [LARGE SCALE GENOMIC DNA]</scope>
    <source>
        <strain evidence="3">JCM 17759</strain>
    </source>
</reference>
<sequence>MVCCQGTPVSLDQNLIRVVWFSDGEQLEAPRVLTNQIRFESESSPRLTLFWHGNPMTNVAIKANQNRDRGRGREPGQNREPAEYDRVRKMLRKFMMCINFEVV</sequence>
<name>A0ABP8M7K6_9BACT</name>
<feature type="compositionally biased region" description="Basic and acidic residues" evidence="1">
    <location>
        <begin position="65"/>
        <end position="83"/>
    </location>
</feature>
<evidence type="ECO:0000256" key="1">
    <source>
        <dbReference type="SAM" id="MobiDB-lite"/>
    </source>
</evidence>
<accession>A0ABP8M7K6</accession>
<keyword evidence="3" id="KW-1185">Reference proteome</keyword>
<evidence type="ECO:0000313" key="3">
    <source>
        <dbReference type="Proteomes" id="UP001500840"/>
    </source>
</evidence>
<proteinExistence type="predicted"/>
<dbReference type="EMBL" id="BAABGA010000006">
    <property type="protein sequence ID" value="GAA4444816.1"/>
    <property type="molecule type" value="Genomic_DNA"/>
</dbReference>
<gene>
    <name evidence="2" type="ORF">GCM10023156_03630</name>
</gene>
<organism evidence="2 3">
    <name type="scientific">Novipirellula rosea</name>
    <dbReference type="NCBI Taxonomy" id="1031540"/>
    <lineage>
        <taxon>Bacteria</taxon>
        <taxon>Pseudomonadati</taxon>
        <taxon>Planctomycetota</taxon>
        <taxon>Planctomycetia</taxon>
        <taxon>Pirellulales</taxon>
        <taxon>Pirellulaceae</taxon>
        <taxon>Novipirellula</taxon>
    </lineage>
</organism>
<dbReference type="Proteomes" id="UP001500840">
    <property type="component" value="Unassembled WGS sequence"/>
</dbReference>